<dbReference type="Gene3D" id="3.30.50.10">
    <property type="entry name" value="Erythroid Transcription Factor GATA-1, subunit A"/>
    <property type="match status" value="1"/>
</dbReference>
<dbReference type="InterPro" id="IPR000536">
    <property type="entry name" value="Nucl_hrmn_rcpt_lig-bd"/>
</dbReference>
<dbReference type="Pfam" id="PF00104">
    <property type="entry name" value="Hormone_recep"/>
    <property type="match status" value="1"/>
</dbReference>
<feature type="compositionally biased region" description="Basic and acidic residues" evidence="13">
    <location>
        <begin position="122"/>
        <end position="132"/>
    </location>
</feature>
<dbReference type="SMART" id="SM00399">
    <property type="entry name" value="ZnF_C4"/>
    <property type="match status" value="1"/>
</dbReference>
<accession>A0A2G9V0M1</accession>
<feature type="domain" description="NR LBD" evidence="15">
    <location>
        <begin position="255"/>
        <end position="512"/>
    </location>
</feature>
<dbReference type="InterPro" id="IPR001628">
    <property type="entry name" value="Znf_hrmn_rcpt"/>
</dbReference>
<dbReference type="SMART" id="SM00430">
    <property type="entry name" value="HOLI"/>
    <property type="match status" value="1"/>
</dbReference>
<dbReference type="OrthoDB" id="5799427at2759"/>
<evidence type="ECO:0000256" key="6">
    <source>
        <dbReference type="ARBA" id="ARBA00023015"/>
    </source>
</evidence>
<sequence>MTDAGASTAAFAFAALMGCGSPNQPTFSMESLLKPEISDFSPKATGNTEESTICSVCCDEASGRHYGVVACFGCKGFFRRTVRAGKNYICRYDQKCRIDKAGRNVCRSCRFQKCLDVGMEPDAIRPDRDKTGRQKNPRRNGTHLINGLDPAVVKKLSGASMFGDLPCVNKRDDSDDNPTSPSSRAESAPAVDVRPSPCDEILTTLREIEQICLQLRDVAPVSPMARPTLLDCVHRPSLITPRSQMVFEALHGPASLTSIAENVRRMTVLVFDYANTLKPIADIQPEEKMVFEALHGPASLTSIAENVRRMTVLVFDYANTLKPIADIQPEEKIALIRNCITPFAVLMLSFHSAKHDSDAIVLPSGHTLPSDMSLFTSVLDDDKRHLLMIAKCETVRRALVDQVMHQLRKLHVTETELLALKAIMALDPNVKGLSMKSSGHLLVGRESVQNALFSHLMARYPPSEATARFGHLLLLIASVTKVASTLTGLVQFSKDISLGVDPLLDELLLKEF</sequence>
<evidence type="ECO:0000256" key="8">
    <source>
        <dbReference type="ARBA" id="ARBA00023163"/>
    </source>
</evidence>
<dbReference type="PROSITE" id="PS51843">
    <property type="entry name" value="NR_LBD"/>
    <property type="match status" value="1"/>
</dbReference>
<dbReference type="AlphaFoldDB" id="A0A2G9V0M1"/>
<organism evidence="16 17">
    <name type="scientific">Teladorsagia circumcincta</name>
    <name type="common">Brown stomach worm</name>
    <name type="synonym">Ostertagia circumcincta</name>
    <dbReference type="NCBI Taxonomy" id="45464"/>
    <lineage>
        <taxon>Eukaryota</taxon>
        <taxon>Metazoa</taxon>
        <taxon>Ecdysozoa</taxon>
        <taxon>Nematoda</taxon>
        <taxon>Chromadorea</taxon>
        <taxon>Rhabditida</taxon>
        <taxon>Rhabditina</taxon>
        <taxon>Rhabditomorpha</taxon>
        <taxon>Strongyloidea</taxon>
        <taxon>Trichostrongylidae</taxon>
        <taxon>Teladorsagia</taxon>
    </lineage>
</organism>
<keyword evidence="4 12" id="KW-0863">Zinc-finger</keyword>
<dbReference type="Pfam" id="PF00105">
    <property type="entry name" value="zf-C4"/>
    <property type="match status" value="1"/>
</dbReference>
<evidence type="ECO:0000256" key="13">
    <source>
        <dbReference type="SAM" id="MobiDB-lite"/>
    </source>
</evidence>
<dbReference type="Proteomes" id="UP000230423">
    <property type="component" value="Unassembled WGS sequence"/>
</dbReference>
<dbReference type="CDD" id="cd06157">
    <property type="entry name" value="NR_LBD"/>
    <property type="match status" value="1"/>
</dbReference>
<keyword evidence="8 12" id="KW-0804">Transcription</keyword>
<dbReference type="PROSITE" id="PS00031">
    <property type="entry name" value="NUCLEAR_REC_DBD_1"/>
    <property type="match status" value="1"/>
</dbReference>
<evidence type="ECO:0000259" key="15">
    <source>
        <dbReference type="PROSITE" id="PS51843"/>
    </source>
</evidence>
<keyword evidence="7 12" id="KW-0238">DNA-binding</keyword>
<comment type="subcellular location">
    <subcellularLocation>
        <location evidence="1 12">Nucleus</location>
    </subcellularLocation>
</comment>
<dbReference type="InterPro" id="IPR035500">
    <property type="entry name" value="NHR-like_dom_sf"/>
</dbReference>
<dbReference type="PRINTS" id="PR00047">
    <property type="entry name" value="STROIDFINGER"/>
</dbReference>
<dbReference type="FunFam" id="3.30.50.10:FF:000030">
    <property type="entry name" value="Nuclear Hormone Receptor family"/>
    <property type="match status" value="1"/>
</dbReference>
<dbReference type="SUPFAM" id="SSF57716">
    <property type="entry name" value="Glucocorticoid receptor-like (DNA-binding domain)"/>
    <property type="match status" value="1"/>
</dbReference>
<dbReference type="PROSITE" id="PS51030">
    <property type="entry name" value="NUCLEAR_REC_DBD_2"/>
    <property type="match status" value="1"/>
</dbReference>
<keyword evidence="3 12" id="KW-0479">Metal-binding</keyword>
<keyword evidence="6 12" id="KW-0805">Transcription regulation</keyword>
<dbReference type="SUPFAM" id="SSF48508">
    <property type="entry name" value="Nuclear receptor ligand-binding domain"/>
    <property type="match status" value="1"/>
</dbReference>
<name>A0A2G9V0M1_TELCI</name>
<reference evidence="16 17" key="1">
    <citation type="submission" date="2015-09" db="EMBL/GenBank/DDBJ databases">
        <title>Draft genome of the parasitic nematode Teladorsagia circumcincta isolate WARC Sus (inbred).</title>
        <authorList>
            <person name="Mitreva M."/>
        </authorList>
    </citation>
    <scope>NUCLEOTIDE SEQUENCE [LARGE SCALE GENOMIC DNA]</scope>
    <source>
        <strain evidence="16 17">S</strain>
    </source>
</reference>
<dbReference type="GO" id="GO:0005634">
    <property type="term" value="C:nucleus"/>
    <property type="evidence" value="ECO:0007669"/>
    <property type="project" value="UniProtKB-SubCell"/>
</dbReference>
<evidence type="ECO:0000313" key="17">
    <source>
        <dbReference type="Proteomes" id="UP000230423"/>
    </source>
</evidence>
<keyword evidence="9 12" id="KW-0675">Receptor</keyword>
<dbReference type="GO" id="GO:0008270">
    <property type="term" value="F:zinc ion binding"/>
    <property type="evidence" value="ECO:0007669"/>
    <property type="project" value="UniProtKB-KW"/>
</dbReference>
<evidence type="ECO:0000256" key="12">
    <source>
        <dbReference type="RuleBase" id="RU004334"/>
    </source>
</evidence>
<evidence type="ECO:0000256" key="2">
    <source>
        <dbReference type="ARBA" id="ARBA00005993"/>
    </source>
</evidence>
<evidence type="ECO:0000256" key="9">
    <source>
        <dbReference type="ARBA" id="ARBA00023170"/>
    </source>
</evidence>
<evidence type="ECO:0000256" key="4">
    <source>
        <dbReference type="ARBA" id="ARBA00022771"/>
    </source>
</evidence>
<evidence type="ECO:0000256" key="5">
    <source>
        <dbReference type="ARBA" id="ARBA00022833"/>
    </source>
</evidence>
<dbReference type="InterPro" id="IPR052496">
    <property type="entry name" value="Orphan_Nuclear_Rcpt"/>
</dbReference>
<dbReference type="Gene3D" id="1.10.565.10">
    <property type="entry name" value="Retinoid X Receptor"/>
    <property type="match status" value="1"/>
</dbReference>
<keyword evidence="17" id="KW-1185">Reference proteome</keyword>
<dbReference type="GO" id="GO:0000978">
    <property type="term" value="F:RNA polymerase II cis-regulatory region sequence-specific DNA binding"/>
    <property type="evidence" value="ECO:0007669"/>
    <property type="project" value="InterPro"/>
</dbReference>
<feature type="region of interest" description="Disordered" evidence="13">
    <location>
        <begin position="122"/>
        <end position="145"/>
    </location>
</feature>
<dbReference type="PANTHER" id="PTHR47519">
    <property type="entry name" value="NUCLEAR HORMONE RECEPTOR FAMILY MEMBER NHR-31-RELATED"/>
    <property type="match status" value="1"/>
</dbReference>
<feature type="domain" description="Nuclear receptor" evidence="14">
    <location>
        <begin position="51"/>
        <end position="126"/>
    </location>
</feature>
<gene>
    <name evidence="16" type="ORF">TELCIR_01879</name>
</gene>
<dbReference type="InterPro" id="IPR049636">
    <property type="entry name" value="HNF4-like_DBD"/>
</dbReference>
<evidence type="ECO:0000256" key="10">
    <source>
        <dbReference type="ARBA" id="ARBA00023242"/>
    </source>
</evidence>
<comment type="function">
    <text evidence="11">Orphan nuclear receptor.</text>
</comment>
<feature type="region of interest" description="Disordered" evidence="13">
    <location>
        <begin position="167"/>
        <end position="195"/>
    </location>
</feature>
<evidence type="ECO:0000256" key="3">
    <source>
        <dbReference type="ARBA" id="ARBA00022723"/>
    </source>
</evidence>
<keyword evidence="5 12" id="KW-0862">Zinc</keyword>
<dbReference type="GO" id="GO:0003700">
    <property type="term" value="F:DNA-binding transcription factor activity"/>
    <property type="evidence" value="ECO:0007669"/>
    <property type="project" value="InterPro"/>
</dbReference>
<dbReference type="EMBL" id="KZ345083">
    <property type="protein sequence ID" value="PIO76044.1"/>
    <property type="molecule type" value="Genomic_DNA"/>
</dbReference>
<evidence type="ECO:0000256" key="11">
    <source>
        <dbReference type="ARBA" id="ARBA00037512"/>
    </source>
</evidence>
<evidence type="ECO:0000259" key="14">
    <source>
        <dbReference type="PROSITE" id="PS51030"/>
    </source>
</evidence>
<evidence type="ECO:0000313" key="16">
    <source>
        <dbReference type="EMBL" id="PIO76044.1"/>
    </source>
</evidence>
<comment type="similarity">
    <text evidence="2 12">Belongs to the nuclear hormone receptor family.</text>
</comment>
<proteinExistence type="inferred from homology"/>
<protein>
    <submittedName>
        <fullName evidence="16">Zinc finger, C4 type</fullName>
    </submittedName>
</protein>
<evidence type="ECO:0000256" key="7">
    <source>
        <dbReference type="ARBA" id="ARBA00023125"/>
    </source>
</evidence>
<dbReference type="InterPro" id="IPR013088">
    <property type="entry name" value="Znf_NHR/GATA"/>
</dbReference>
<evidence type="ECO:0000256" key="1">
    <source>
        <dbReference type="ARBA" id="ARBA00004123"/>
    </source>
</evidence>
<keyword evidence="10 12" id="KW-0539">Nucleus</keyword>
<dbReference type="CDD" id="cd06960">
    <property type="entry name" value="NR_DBD_HNF4A"/>
    <property type="match status" value="1"/>
</dbReference>